<dbReference type="Gene3D" id="3.40.50.300">
    <property type="entry name" value="P-loop containing nucleotide triphosphate hydrolases"/>
    <property type="match status" value="1"/>
</dbReference>
<accession>A0A9W6GDS1</accession>
<dbReference type="AlphaFoldDB" id="A0A9W6GDS1"/>
<reference evidence="8" key="1">
    <citation type="submission" date="2022-12" db="EMBL/GenBank/DDBJ databases">
        <title>Reference genome sequencing for broad-spectrum identification of bacterial and archaeal isolates by mass spectrometry.</title>
        <authorList>
            <person name="Sekiguchi Y."/>
            <person name="Tourlousse D.M."/>
        </authorList>
    </citation>
    <scope>NUCLEOTIDE SEQUENCE</scope>
    <source>
        <strain evidence="8">LLR39Z86</strain>
    </source>
</reference>
<dbReference type="RefSeq" id="WP_270115782.1">
    <property type="nucleotide sequence ID" value="NZ_BAAAOL010000001.1"/>
</dbReference>
<keyword evidence="9" id="KW-1185">Reference proteome</keyword>
<dbReference type="GO" id="GO:0046677">
    <property type="term" value="P:response to antibiotic"/>
    <property type="evidence" value="ECO:0007669"/>
    <property type="project" value="UniProtKB-KW"/>
</dbReference>
<comment type="similarity">
    <text evidence="2">Belongs to the ABC transporter superfamily.</text>
</comment>
<dbReference type="GO" id="GO:0005524">
    <property type="term" value="F:ATP binding"/>
    <property type="evidence" value="ECO:0007669"/>
    <property type="project" value="UniProtKB-KW"/>
</dbReference>
<dbReference type="GO" id="GO:0005886">
    <property type="term" value="C:plasma membrane"/>
    <property type="evidence" value="ECO:0007669"/>
    <property type="project" value="UniProtKB-SubCell"/>
</dbReference>
<dbReference type="InterPro" id="IPR003439">
    <property type="entry name" value="ABC_transporter-like_ATP-bd"/>
</dbReference>
<sequence>MPAPAIAITDLTKRYGDSGPLAVDGVSLTVEPGSVIGFLGPNGAGKTTTIKILAGLLSATSGTASLGGFDVVRQRASAMAQFGAVLEGSRNVYWTLSSWQNLIYFGRLKGLRRSAAAARAERLLTDLGLWERRHEKVGGFSRGMQQKVAIAAALIADPAIILLDEPTLGLDVAATRTVKDLIRALARDEGKTILLTTHQLDVVEELCDRVAVIREGRFVTDLPTGTLLSQFRKHDHYEIRVEARTEPVVLPDGFTAARGDEDTVITGQVQDGDDLYALIESLRGQGLPLRSLAQIQPNLEAVFLSLVEEPARG</sequence>
<evidence type="ECO:0000259" key="7">
    <source>
        <dbReference type="PROSITE" id="PS50893"/>
    </source>
</evidence>
<dbReference type="Pfam" id="PF00005">
    <property type="entry name" value="ABC_tran"/>
    <property type="match status" value="1"/>
</dbReference>
<evidence type="ECO:0000256" key="6">
    <source>
        <dbReference type="ARBA" id="ARBA00023251"/>
    </source>
</evidence>
<dbReference type="CDD" id="cd03230">
    <property type="entry name" value="ABC_DR_subfamily_A"/>
    <property type="match status" value="1"/>
</dbReference>
<keyword evidence="4" id="KW-0547">Nucleotide-binding</keyword>
<evidence type="ECO:0000256" key="5">
    <source>
        <dbReference type="ARBA" id="ARBA00022840"/>
    </source>
</evidence>
<keyword evidence="3" id="KW-0813">Transport</keyword>
<dbReference type="GO" id="GO:0016887">
    <property type="term" value="F:ATP hydrolysis activity"/>
    <property type="evidence" value="ECO:0007669"/>
    <property type="project" value="InterPro"/>
</dbReference>
<evidence type="ECO:0000313" key="9">
    <source>
        <dbReference type="Proteomes" id="UP001144313"/>
    </source>
</evidence>
<dbReference type="PANTHER" id="PTHR42711:SF5">
    <property type="entry name" value="ABC TRANSPORTER ATP-BINDING PROTEIN NATA"/>
    <property type="match status" value="1"/>
</dbReference>
<evidence type="ECO:0000256" key="2">
    <source>
        <dbReference type="ARBA" id="ARBA00005417"/>
    </source>
</evidence>
<evidence type="ECO:0000256" key="3">
    <source>
        <dbReference type="ARBA" id="ARBA00022448"/>
    </source>
</evidence>
<name>A0A9W6GDS1_9ACTN</name>
<feature type="domain" description="ABC transporter" evidence="7">
    <location>
        <begin position="6"/>
        <end position="240"/>
    </location>
</feature>
<keyword evidence="6" id="KW-0046">Antibiotic resistance</keyword>
<evidence type="ECO:0000256" key="1">
    <source>
        <dbReference type="ARBA" id="ARBA00004202"/>
    </source>
</evidence>
<proteinExistence type="inferred from homology"/>
<organism evidence="8 9">
    <name type="scientific">Glycomyces algeriensis</name>
    <dbReference type="NCBI Taxonomy" id="256037"/>
    <lineage>
        <taxon>Bacteria</taxon>
        <taxon>Bacillati</taxon>
        <taxon>Actinomycetota</taxon>
        <taxon>Actinomycetes</taxon>
        <taxon>Glycomycetales</taxon>
        <taxon>Glycomycetaceae</taxon>
        <taxon>Glycomyces</taxon>
    </lineage>
</organism>
<keyword evidence="5 8" id="KW-0067">ATP-binding</keyword>
<comment type="caution">
    <text evidence="8">The sequence shown here is derived from an EMBL/GenBank/DDBJ whole genome shotgun (WGS) entry which is preliminary data.</text>
</comment>
<dbReference type="SUPFAM" id="SSF52540">
    <property type="entry name" value="P-loop containing nucleoside triphosphate hydrolases"/>
    <property type="match status" value="1"/>
</dbReference>
<dbReference type="InterPro" id="IPR050763">
    <property type="entry name" value="ABC_transporter_ATP-binding"/>
</dbReference>
<evidence type="ECO:0000313" key="8">
    <source>
        <dbReference type="EMBL" id="GLI45010.1"/>
    </source>
</evidence>
<gene>
    <name evidence="8" type="ORF">GALLR39Z86_48600</name>
</gene>
<dbReference type="PANTHER" id="PTHR42711">
    <property type="entry name" value="ABC TRANSPORTER ATP-BINDING PROTEIN"/>
    <property type="match status" value="1"/>
</dbReference>
<dbReference type="SMART" id="SM00382">
    <property type="entry name" value="AAA"/>
    <property type="match status" value="1"/>
</dbReference>
<dbReference type="EMBL" id="BSDT01000001">
    <property type="protein sequence ID" value="GLI45010.1"/>
    <property type="molecule type" value="Genomic_DNA"/>
</dbReference>
<dbReference type="PROSITE" id="PS50893">
    <property type="entry name" value="ABC_TRANSPORTER_2"/>
    <property type="match status" value="1"/>
</dbReference>
<dbReference type="InterPro" id="IPR027417">
    <property type="entry name" value="P-loop_NTPase"/>
</dbReference>
<comment type="subcellular location">
    <subcellularLocation>
        <location evidence="1">Cell membrane</location>
        <topology evidence="1">Peripheral membrane protein</topology>
    </subcellularLocation>
</comment>
<protein>
    <submittedName>
        <fullName evidence="8">Daunorubicin resistance protein DrrA family ABC transporter ATP-binding protein</fullName>
    </submittedName>
</protein>
<evidence type="ECO:0000256" key="4">
    <source>
        <dbReference type="ARBA" id="ARBA00022741"/>
    </source>
</evidence>
<dbReference type="Proteomes" id="UP001144313">
    <property type="component" value="Unassembled WGS sequence"/>
</dbReference>
<dbReference type="InterPro" id="IPR003593">
    <property type="entry name" value="AAA+_ATPase"/>
</dbReference>